<dbReference type="Pfam" id="PF00814">
    <property type="entry name" value="TsaD"/>
    <property type="match status" value="1"/>
</dbReference>
<comment type="catalytic activity">
    <reaction evidence="9">
        <text>L-threonylcarbamoyladenylate + adenosine(37) in tRNA = N(6)-L-threonylcarbamoyladenosine(37) in tRNA + AMP + H(+)</text>
        <dbReference type="Rhea" id="RHEA:37059"/>
        <dbReference type="Rhea" id="RHEA-COMP:10162"/>
        <dbReference type="Rhea" id="RHEA-COMP:10163"/>
        <dbReference type="ChEBI" id="CHEBI:15378"/>
        <dbReference type="ChEBI" id="CHEBI:73682"/>
        <dbReference type="ChEBI" id="CHEBI:74411"/>
        <dbReference type="ChEBI" id="CHEBI:74418"/>
        <dbReference type="ChEBI" id="CHEBI:456215"/>
        <dbReference type="EC" id="2.3.1.234"/>
    </reaction>
</comment>
<dbReference type="GO" id="GO:0061711">
    <property type="term" value="F:tRNA N(6)-L-threonylcarbamoyladenine synthase activity"/>
    <property type="evidence" value="ECO:0007669"/>
    <property type="project" value="UniProtKB-EC"/>
</dbReference>
<dbReference type="FunFam" id="3.30.420.40:FF:000083">
    <property type="entry name" value="Probable tRNA N6-adenosine threonylcarbamoyltransferase, mitochondrial"/>
    <property type="match status" value="1"/>
</dbReference>
<evidence type="ECO:0000256" key="9">
    <source>
        <dbReference type="ARBA" id="ARBA00048117"/>
    </source>
</evidence>
<evidence type="ECO:0000256" key="8">
    <source>
        <dbReference type="ARBA" id="ARBA00023315"/>
    </source>
</evidence>
<evidence type="ECO:0000256" key="6">
    <source>
        <dbReference type="ARBA" id="ARBA00022946"/>
    </source>
</evidence>
<keyword evidence="8" id="KW-0012">Acyltransferase</keyword>
<comment type="caution">
    <text evidence="11">The sequence shown here is derived from an EMBL/GenBank/DDBJ whole genome shotgun (WGS) entry which is preliminary data.</text>
</comment>
<protein>
    <recommendedName>
        <fullName evidence="2">N(6)-L-threonylcarbamoyladenine synthase</fullName>
        <ecNumber evidence="2">2.3.1.234</ecNumber>
    </recommendedName>
</protein>
<proteinExistence type="predicted"/>
<dbReference type="InterPro" id="IPR017861">
    <property type="entry name" value="KAE1/TsaD"/>
</dbReference>
<dbReference type="AlphaFoldDB" id="A0A7J7MCQ7"/>
<dbReference type="Gene3D" id="3.30.420.40">
    <property type="match status" value="1"/>
</dbReference>
<dbReference type="PRINTS" id="PR00789">
    <property type="entry name" value="OSIALOPTASE"/>
</dbReference>
<dbReference type="PANTHER" id="PTHR11735:SF6">
    <property type="entry name" value="TRNA N6-ADENOSINE THREONYLCARBAMOYLTRANSFERASE, MITOCHONDRIAL"/>
    <property type="match status" value="1"/>
</dbReference>
<name>A0A7J7MCQ7_9MAGN</name>
<evidence type="ECO:0000256" key="4">
    <source>
        <dbReference type="ARBA" id="ARBA00022694"/>
    </source>
</evidence>
<evidence type="ECO:0000259" key="10">
    <source>
        <dbReference type="Pfam" id="PF00814"/>
    </source>
</evidence>
<dbReference type="InterPro" id="IPR000905">
    <property type="entry name" value="Gcp-like_dom"/>
</dbReference>
<feature type="domain" description="Gcp-like" evidence="10">
    <location>
        <begin position="111"/>
        <end position="235"/>
    </location>
</feature>
<keyword evidence="6" id="KW-0809">Transit peptide</keyword>
<comment type="subcellular location">
    <subcellularLocation>
        <location evidence="1">Mitochondrion</location>
    </subcellularLocation>
</comment>
<organism evidence="11 12">
    <name type="scientific">Kingdonia uniflora</name>
    <dbReference type="NCBI Taxonomy" id="39325"/>
    <lineage>
        <taxon>Eukaryota</taxon>
        <taxon>Viridiplantae</taxon>
        <taxon>Streptophyta</taxon>
        <taxon>Embryophyta</taxon>
        <taxon>Tracheophyta</taxon>
        <taxon>Spermatophyta</taxon>
        <taxon>Magnoliopsida</taxon>
        <taxon>Ranunculales</taxon>
        <taxon>Circaeasteraceae</taxon>
        <taxon>Kingdonia</taxon>
    </lineage>
</organism>
<dbReference type="GO" id="GO:0005739">
    <property type="term" value="C:mitochondrion"/>
    <property type="evidence" value="ECO:0007669"/>
    <property type="project" value="UniProtKB-SubCell"/>
</dbReference>
<keyword evidence="5" id="KW-0479">Metal-binding</keyword>
<evidence type="ECO:0000313" key="11">
    <source>
        <dbReference type="EMBL" id="KAF6152570.1"/>
    </source>
</evidence>
<dbReference type="GO" id="GO:0046872">
    <property type="term" value="F:metal ion binding"/>
    <property type="evidence" value="ECO:0007669"/>
    <property type="project" value="UniProtKB-KW"/>
</dbReference>
<gene>
    <name evidence="11" type="ORF">GIB67_013017</name>
</gene>
<evidence type="ECO:0000313" key="12">
    <source>
        <dbReference type="Proteomes" id="UP000541444"/>
    </source>
</evidence>
<dbReference type="InterPro" id="IPR043129">
    <property type="entry name" value="ATPase_NBD"/>
</dbReference>
<keyword evidence="7" id="KW-0496">Mitochondrion</keyword>
<reference evidence="11 12" key="1">
    <citation type="journal article" date="2020" name="IScience">
        <title>Genome Sequencing of the Endangered Kingdonia uniflora (Circaeasteraceae, Ranunculales) Reveals Potential Mechanisms of Evolutionary Specialization.</title>
        <authorList>
            <person name="Sun Y."/>
            <person name="Deng T."/>
            <person name="Zhang A."/>
            <person name="Moore M.J."/>
            <person name="Landis J.B."/>
            <person name="Lin N."/>
            <person name="Zhang H."/>
            <person name="Zhang X."/>
            <person name="Huang J."/>
            <person name="Zhang X."/>
            <person name="Sun H."/>
            <person name="Wang H."/>
        </authorList>
    </citation>
    <scope>NUCLEOTIDE SEQUENCE [LARGE SCALE GENOMIC DNA]</scope>
    <source>
        <strain evidence="11">TB1705</strain>
        <tissue evidence="11">Leaf</tissue>
    </source>
</reference>
<dbReference type="GO" id="GO:0008033">
    <property type="term" value="P:tRNA processing"/>
    <property type="evidence" value="ECO:0007669"/>
    <property type="project" value="UniProtKB-KW"/>
</dbReference>
<evidence type="ECO:0000256" key="2">
    <source>
        <dbReference type="ARBA" id="ARBA00012156"/>
    </source>
</evidence>
<evidence type="ECO:0000256" key="3">
    <source>
        <dbReference type="ARBA" id="ARBA00022679"/>
    </source>
</evidence>
<evidence type="ECO:0000256" key="5">
    <source>
        <dbReference type="ARBA" id="ARBA00022723"/>
    </source>
</evidence>
<dbReference type="PANTHER" id="PTHR11735">
    <property type="entry name" value="TRNA N6-ADENOSINE THREONYLCARBAMOYLTRANSFERASE"/>
    <property type="match status" value="1"/>
</dbReference>
<keyword evidence="3" id="KW-0808">Transferase</keyword>
<dbReference type="EMBL" id="JACGCM010001620">
    <property type="protein sequence ID" value="KAF6152570.1"/>
    <property type="molecule type" value="Genomic_DNA"/>
</dbReference>
<sequence length="463" mass="50895">MTPSIDLSENDRETNNANKMPRFIPMFSSTFSRLNLLLKPQLPSSIRSLRAQLKQQHQQRRHQWSCFSMSSISNSSKPQNSISAVKDNLVVLGIETSCDDTAAAVVRGDGEILSQVVSSQADLLVRYGGVAPKMAEEAHSQVIDQVVQQALEIANLCETDLSAVAVTIGPGLSLCLGVGVRKARKIAGRFNLPIVGIHHMEAHALVARLVERDLQFPFLVLLISASTFNCYSVFSPSIYFSMSTSVTTPNNSAPLATAVEASHLSGAPAIKPSYASAASIKPVLEKFATDFRLQLLSHGQVPVVTSEHFDDKSVLDASLSNEVLRETSKEVEDGKFVEEAVHEDDLIREDQLVLYGRLSKGDVRNMEEHVELDKGFLTDFEGSMGLRFHRLQAKLMRNVLKTWNEGTLGDLFKIFLLSKMKSLNLSTIHNLGGNATDMGGGHLQVEVDSKVMVEWFKRSKTVS</sequence>
<evidence type="ECO:0000256" key="1">
    <source>
        <dbReference type="ARBA" id="ARBA00004173"/>
    </source>
</evidence>
<keyword evidence="12" id="KW-1185">Reference proteome</keyword>
<keyword evidence="4" id="KW-0819">tRNA processing</keyword>
<dbReference type="OrthoDB" id="10259622at2759"/>
<accession>A0A7J7MCQ7</accession>
<dbReference type="EC" id="2.3.1.234" evidence="2"/>
<dbReference type="SUPFAM" id="SSF53067">
    <property type="entry name" value="Actin-like ATPase domain"/>
    <property type="match status" value="1"/>
</dbReference>
<evidence type="ECO:0000256" key="7">
    <source>
        <dbReference type="ARBA" id="ARBA00023128"/>
    </source>
</evidence>
<dbReference type="Proteomes" id="UP000541444">
    <property type="component" value="Unassembled WGS sequence"/>
</dbReference>